<evidence type="ECO:0000256" key="2">
    <source>
        <dbReference type="ARBA" id="ARBA00007025"/>
    </source>
</evidence>
<keyword evidence="8" id="KW-1185">Reference proteome</keyword>
<keyword evidence="3" id="KW-0547">Nucleotide-binding</keyword>
<comment type="similarity">
    <text evidence="2">Belongs to the SNF2/RAD54 helicase family.</text>
</comment>
<organism evidence="8 9">
    <name type="scientific">Panagrolaimus superbus</name>
    <dbReference type="NCBI Taxonomy" id="310955"/>
    <lineage>
        <taxon>Eukaryota</taxon>
        <taxon>Metazoa</taxon>
        <taxon>Ecdysozoa</taxon>
        <taxon>Nematoda</taxon>
        <taxon>Chromadorea</taxon>
        <taxon>Rhabditida</taxon>
        <taxon>Tylenchina</taxon>
        <taxon>Panagrolaimomorpha</taxon>
        <taxon>Panagrolaimoidea</taxon>
        <taxon>Panagrolaimidae</taxon>
        <taxon>Panagrolaimus</taxon>
    </lineage>
</organism>
<proteinExistence type="inferred from homology"/>
<dbReference type="GO" id="GO:0005634">
    <property type="term" value="C:nucleus"/>
    <property type="evidence" value="ECO:0007669"/>
    <property type="project" value="UniProtKB-SubCell"/>
</dbReference>
<protein>
    <submittedName>
        <fullName evidence="9">Uncharacterized protein</fullName>
    </submittedName>
</protein>
<dbReference type="PANTHER" id="PTHR45797:SF3">
    <property type="entry name" value="TRANSCRIPTIONAL REGULATOR ATRX HOMOLOG"/>
    <property type="match status" value="1"/>
</dbReference>
<evidence type="ECO:0000256" key="1">
    <source>
        <dbReference type="ARBA" id="ARBA00004123"/>
    </source>
</evidence>
<reference evidence="9" key="1">
    <citation type="submission" date="2022-11" db="UniProtKB">
        <authorList>
            <consortium name="WormBaseParasite"/>
        </authorList>
    </citation>
    <scope>IDENTIFICATION</scope>
</reference>
<name>A0A914YFY1_9BILA</name>
<dbReference type="GO" id="GO:0016887">
    <property type="term" value="F:ATP hydrolysis activity"/>
    <property type="evidence" value="ECO:0007669"/>
    <property type="project" value="InterPro"/>
</dbReference>
<dbReference type="InterPro" id="IPR044574">
    <property type="entry name" value="ARIP4-like"/>
</dbReference>
<dbReference type="GO" id="GO:0003677">
    <property type="term" value="F:DNA binding"/>
    <property type="evidence" value="ECO:0007669"/>
    <property type="project" value="UniProtKB-KW"/>
</dbReference>
<evidence type="ECO:0000256" key="7">
    <source>
        <dbReference type="ARBA" id="ARBA00023242"/>
    </source>
</evidence>
<evidence type="ECO:0000256" key="4">
    <source>
        <dbReference type="ARBA" id="ARBA00022806"/>
    </source>
</evidence>
<keyword evidence="4" id="KW-0347">Helicase</keyword>
<dbReference type="WBParaSite" id="PSU_v2.g19205.t1">
    <property type="protein sequence ID" value="PSU_v2.g19205.t1"/>
    <property type="gene ID" value="PSU_v2.g19205"/>
</dbReference>
<comment type="subcellular location">
    <subcellularLocation>
        <location evidence="1">Nucleus</location>
    </subcellularLocation>
</comment>
<dbReference type="AlphaFoldDB" id="A0A914YFY1"/>
<dbReference type="GO" id="GO:0004386">
    <property type="term" value="F:helicase activity"/>
    <property type="evidence" value="ECO:0007669"/>
    <property type="project" value="UniProtKB-KW"/>
</dbReference>
<dbReference type="GO" id="GO:0005524">
    <property type="term" value="F:ATP binding"/>
    <property type="evidence" value="ECO:0007669"/>
    <property type="project" value="UniProtKB-KW"/>
</dbReference>
<dbReference type="SUPFAM" id="SSF52540">
    <property type="entry name" value="P-loop containing nucleoside triphosphate hydrolases"/>
    <property type="match status" value="1"/>
</dbReference>
<sequence length="167" mass="19404">MKSASKNLKSLFYVVRATEVQKKIIEHYLTSGIKVALVDRNCITYILNHPAIYMKMQDMAVNEKVHNDFEMSNKIILLLEMIKYCESVGDKLLVFTSSIATLKYIEYVLSFMKSTWFTDGHTAKTNLLRDQWSWEKGEDFEIIDGTTKSVDRLKIQNNFKNKVLDFG</sequence>
<accession>A0A914YFY1</accession>
<dbReference type="PANTHER" id="PTHR45797">
    <property type="entry name" value="RAD54-LIKE"/>
    <property type="match status" value="1"/>
</dbReference>
<keyword evidence="4" id="KW-0378">Hydrolase</keyword>
<evidence type="ECO:0000256" key="5">
    <source>
        <dbReference type="ARBA" id="ARBA00022840"/>
    </source>
</evidence>
<dbReference type="InterPro" id="IPR027417">
    <property type="entry name" value="P-loop_NTPase"/>
</dbReference>
<evidence type="ECO:0000313" key="9">
    <source>
        <dbReference type="WBParaSite" id="PSU_v2.g19205.t1"/>
    </source>
</evidence>
<evidence type="ECO:0000313" key="8">
    <source>
        <dbReference type="Proteomes" id="UP000887577"/>
    </source>
</evidence>
<dbReference type="Gene3D" id="3.40.50.300">
    <property type="entry name" value="P-loop containing nucleotide triphosphate hydrolases"/>
    <property type="match status" value="1"/>
</dbReference>
<keyword evidence="7" id="KW-0539">Nucleus</keyword>
<evidence type="ECO:0000256" key="3">
    <source>
        <dbReference type="ARBA" id="ARBA00022741"/>
    </source>
</evidence>
<keyword evidence="5" id="KW-0067">ATP-binding</keyword>
<evidence type="ECO:0000256" key="6">
    <source>
        <dbReference type="ARBA" id="ARBA00023125"/>
    </source>
</evidence>
<dbReference type="Proteomes" id="UP000887577">
    <property type="component" value="Unplaced"/>
</dbReference>
<keyword evidence="6" id="KW-0238">DNA-binding</keyword>